<dbReference type="Gene3D" id="1.10.10.10">
    <property type="entry name" value="Winged helix-like DNA-binding domain superfamily/Winged helix DNA-binding domain"/>
    <property type="match status" value="1"/>
</dbReference>
<dbReference type="InterPro" id="IPR036388">
    <property type="entry name" value="WH-like_DNA-bd_sf"/>
</dbReference>
<dbReference type="AlphaFoldDB" id="A0A6N3BRC5"/>
<dbReference type="InterPro" id="IPR019707">
    <property type="entry name" value="DUF2582"/>
</dbReference>
<accession>A0A6N3BRC5</accession>
<organism evidence="1">
    <name type="scientific">Paraprevotella clara</name>
    <dbReference type="NCBI Taxonomy" id="454154"/>
    <lineage>
        <taxon>Bacteria</taxon>
        <taxon>Pseudomonadati</taxon>
        <taxon>Bacteroidota</taxon>
        <taxon>Bacteroidia</taxon>
        <taxon>Bacteroidales</taxon>
        <taxon>Prevotellaceae</taxon>
        <taxon>Paraprevotella</taxon>
    </lineage>
</organism>
<dbReference type="Pfam" id="PF10771">
    <property type="entry name" value="DUF2582"/>
    <property type="match status" value="1"/>
</dbReference>
<dbReference type="EMBL" id="CACRUT010000013">
    <property type="protein sequence ID" value="VYU07270.1"/>
    <property type="molecule type" value="Genomic_DNA"/>
</dbReference>
<reference evidence="1" key="1">
    <citation type="submission" date="2019-11" db="EMBL/GenBank/DDBJ databases">
        <authorList>
            <person name="Feng L."/>
        </authorList>
    </citation>
    <scope>NUCLEOTIDE SEQUENCE</scope>
    <source>
        <strain evidence="1">PclaraLFYP37</strain>
    </source>
</reference>
<dbReference type="RefSeq" id="WP_008621952.1">
    <property type="nucleotide sequence ID" value="NZ_AP025941.1"/>
</dbReference>
<evidence type="ECO:0000313" key="1">
    <source>
        <dbReference type="EMBL" id="VYU07270.1"/>
    </source>
</evidence>
<gene>
    <name evidence="1" type="ORF">PCLFYP37_01837</name>
</gene>
<proteinExistence type="predicted"/>
<protein>
    <submittedName>
        <fullName evidence="1">Uncharacterized protein</fullName>
    </submittedName>
</protein>
<name>A0A6N3BRC5_9BACT</name>
<sequence>MDKHIIGENAGRVWRLLSSDDQRRWEYSEIKDILGLNDAELGSAIGWLAREDKIQFELEHHNSKDEKAYLYLMLNVYF</sequence>
<dbReference type="GeneID" id="93558317"/>